<dbReference type="PATRIC" id="fig|273035.7.peg.141"/>
<sequence>MKKIFSLLTFFNGVVMPLIGAIKYDIWEERDRIQQERDRKRQIKLEEEMKNYIAMINNVNLGVIRHNNKQSIFENLPKKYPKYVNFTLKIENPIEHY</sequence>
<dbReference type="AlphaFoldDB" id="A0A0K2JF47"/>
<dbReference type="EMBL" id="CP010899">
    <property type="protein sequence ID" value="ALA97047.1"/>
    <property type="molecule type" value="Genomic_DNA"/>
</dbReference>
<gene>
    <name evidence="1" type="ORF">SKUN_00123</name>
</gene>
<name>A0A0K2JF47_SPIKU</name>
<dbReference type="KEGG" id="skn:SKUN_00123"/>
<accession>A0A0K2JF47</accession>
<organism evidence="1 2">
    <name type="scientific">Spiroplasma kunkelii CR2-3x</name>
    <dbReference type="NCBI Taxonomy" id="273035"/>
    <lineage>
        <taxon>Bacteria</taxon>
        <taxon>Bacillati</taxon>
        <taxon>Mycoplasmatota</taxon>
        <taxon>Mollicutes</taxon>
        <taxon>Entomoplasmatales</taxon>
        <taxon>Spiroplasmataceae</taxon>
        <taxon>Spiroplasma</taxon>
    </lineage>
</organism>
<evidence type="ECO:0000313" key="2">
    <source>
        <dbReference type="Proteomes" id="UP000062963"/>
    </source>
</evidence>
<dbReference type="Proteomes" id="UP000062963">
    <property type="component" value="Chromosome"/>
</dbReference>
<reference evidence="1 2" key="1">
    <citation type="journal article" date="2015" name="Genome Announc.">
        <title>Complete Genome Sequence of Spiroplasma kunkelii Strain CR2-3x, Causal Agent of Corn Stunt Disease in Zea mays L.</title>
        <authorList>
            <person name="Davis R.E."/>
            <person name="Shao J."/>
            <person name="Dally E.L."/>
            <person name="Zhao Y."/>
            <person name="Gasparich G.E."/>
            <person name="Gaynor B.J."/>
            <person name="Athey J.C."/>
            <person name="Harrison N.A."/>
            <person name="Donofrio N."/>
        </authorList>
    </citation>
    <scope>NUCLEOTIDE SEQUENCE [LARGE SCALE GENOMIC DNA]</scope>
    <source>
        <strain evidence="1 2">CR2-3x</strain>
    </source>
</reference>
<proteinExistence type="predicted"/>
<protein>
    <submittedName>
        <fullName evidence="1">Uncharacterized protein</fullName>
    </submittedName>
</protein>
<keyword evidence="2" id="KW-1185">Reference proteome</keyword>
<dbReference type="RefSeq" id="WP_053390406.1">
    <property type="nucleotide sequence ID" value="NZ_CP010899.1"/>
</dbReference>
<evidence type="ECO:0000313" key="1">
    <source>
        <dbReference type="EMBL" id="ALA97047.1"/>
    </source>
</evidence>